<evidence type="ECO:0000256" key="18">
    <source>
        <dbReference type="SAM" id="Phobius"/>
    </source>
</evidence>
<keyword evidence="5" id="KW-0436">Ligase</keyword>
<dbReference type="GO" id="GO:0005324">
    <property type="term" value="F:long-chain fatty acid transmembrane transporter activity"/>
    <property type="evidence" value="ECO:0007669"/>
    <property type="project" value="TreeGrafter"/>
</dbReference>
<dbReference type="InterPro" id="IPR000873">
    <property type="entry name" value="AMP-dep_synth/lig_dom"/>
</dbReference>
<keyword evidence="11" id="KW-0443">Lipid metabolism</keyword>
<dbReference type="GO" id="GO:0000166">
    <property type="term" value="F:nucleotide binding"/>
    <property type="evidence" value="ECO:0007669"/>
    <property type="project" value="UniProtKB-KW"/>
</dbReference>
<dbReference type="GO" id="GO:0005886">
    <property type="term" value="C:plasma membrane"/>
    <property type="evidence" value="ECO:0007669"/>
    <property type="project" value="UniProtKB-SubCell"/>
</dbReference>
<sequence>MWCVHGLGFQYVKITATRMYVWVTILAVLAVLPAILKPFFPYFLQDLKYVLNTIRFGTRLTRYKRGKPFYSILDCFLDAVKKHPTKTFIHFEGKSYSYLEVDKQSNKVANALRTCASLKEGDTVALFLGNEPCYAWTWLGLAKLGCPVALLNYNIRAKSLMHCFSCSGAKVLVAAAELRTAVEDVLPVLREQGITVYLLSNEGAEGINALSEKISQAPDTPIPHSLRANIGVKSIALYIYTSGTTGLPKAALVTHERVWAASFLQGVAGVTSTDVFYINLPLYHSAGFLIGLTGAIERGITVVLRRKFSASQFWEDCRKHEVTVMQYIGETMRYLCNSPQGENEKNHKVRIAIGNGVRTDIWVEFLRRFGNIYVRELYAATEGNVGFINYTTKVGVVGRVNFLHRRLFPYSLIKFDTDREEPVRNSEGLCVKAPKGETGLLVGRITKHSPFVGYAGNKQQTDKKRLQDVFVKGDLYFNSGDLLKIDHDNFVYFQDRVGDTFRWKGENVATTEVADVLTMVDCIEEANVYGVKVPGHEGRIGMAAVILRGGQEFDCIHTCLHVANHLPVYARPRFIRIQSSLEMTGTFKMKKVKLVEEGFDPALIQDDLYFLNLEQKTYVPMTRDIYASVLARDIKL</sequence>
<comment type="subcellular location">
    <subcellularLocation>
        <location evidence="1">Cell membrane</location>
        <topology evidence="1">Multi-pass membrane protein</topology>
    </subcellularLocation>
</comment>
<comment type="catalytic activity">
    <reaction evidence="13">
        <text>a long-chain fatty acid + ATP + CoA = a long-chain fatty acyl-CoA + AMP + diphosphate</text>
        <dbReference type="Rhea" id="RHEA:15421"/>
        <dbReference type="ChEBI" id="CHEBI:30616"/>
        <dbReference type="ChEBI" id="CHEBI:33019"/>
        <dbReference type="ChEBI" id="CHEBI:57287"/>
        <dbReference type="ChEBI" id="CHEBI:57560"/>
        <dbReference type="ChEBI" id="CHEBI:83139"/>
        <dbReference type="ChEBI" id="CHEBI:456215"/>
        <dbReference type="EC" id="6.2.1.3"/>
    </reaction>
    <physiologicalReaction direction="left-to-right" evidence="13">
        <dbReference type="Rhea" id="RHEA:15422"/>
    </physiologicalReaction>
</comment>
<keyword evidence="9 18" id="KW-1133">Transmembrane helix</keyword>
<feature type="domain" description="AMP-dependent synthetase/ligase" evidence="19">
    <location>
        <begin position="78"/>
        <end position="398"/>
    </location>
</feature>
<accession>A0A6P3VL18</accession>
<feature type="domain" description="AMP-binding enzyme C-terminal" evidence="20">
    <location>
        <begin position="512"/>
        <end position="588"/>
    </location>
</feature>
<feature type="transmembrane region" description="Helical" evidence="18">
    <location>
        <begin position="20"/>
        <end position="44"/>
    </location>
</feature>
<dbReference type="NCBIfam" id="NF006134">
    <property type="entry name" value="PRK08279.1"/>
    <property type="match status" value="1"/>
</dbReference>
<evidence type="ECO:0000256" key="9">
    <source>
        <dbReference type="ARBA" id="ARBA00022989"/>
    </source>
</evidence>
<dbReference type="InterPro" id="IPR042099">
    <property type="entry name" value="ANL_N_sf"/>
</dbReference>
<dbReference type="FunFam" id="3.40.50.12780:FF:000005">
    <property type="entry name" value="Solute carrier family 27 member 6"/>
    <property type="match status" value="1"/>
</dbReference>
<evidence type="ECO:0000256" key="13">
    <source>
        <dbReference type="ARBA" id="ARBA00024484"/>
    </source>
</evidence>
<organism evidence="21 22">
    <name type="scientific">Clupea harengus</name>
    <name type="common">Atlantic herring</name>
    <dbReference type="NCBI Taxonomy" id="7950"/>
    <lineage>
        <taxon>Eukaryota</taxon>
        <taxon>Metazoa</taxon>
        <taxon>Chordata</taxon>
        <taxon>Craniata</taxon>
        <taxon>Vertebrata</taxon>
        <taxon>Euteleostomi</taxon>
        <taxon>Actinopterygii</taxon>
        <taxon>Neopterygii</taxon>
        <taxon>Teleostei</taxon>
        <taxon>Clupei</taxon>
        <taxon>Clupeiformes</taxon>
        <taxon>Clupeoidei</taxon>
        <taxon>Clupeidae</taxon>
        <taxon>Clupea</taxon>
    </lineage>
</organism>
<proteinExistence type="inferred from homology"/>
<evidence type="ECO:0000256" key="11">
    <source>
        <dbReference type="ARBA" id="ARBA00023098"/>
    </source>
</evidence>
<dbReference type="SUPFAM" id="SSF56801">
    <property type="entry name" value="Acetyl-CoA synthetase-like"/>
    <property type="match status" value="1"/>
</dbReference>
<evidence type="ECO:0000256" key="5">
    <source>
        <dbReference type="ARBA" id="ARBA00022598"/>
    </source>
</evidence>
<dbReference type="InterPro" id="IPR020845">
    <property type="entry name" value="AMP-binding_CS"/>
</dbReference>
<dbReference type="EC" id="6.2.1.3" evidence="14"/>
<evidence type="ECO:0000313" key="21">
    <source>
        <dbReference type="Proteomes" id="UP000515152"/>
    </source>
</evidence>
<dbReference type="CDD" id="cd05938">
    <property type="entry name" value="hsFATP2a_ACSVL_like"/>
    <property type="match status" value="1"/>
</dbReference>
<evidence type="ECO:0000256" key="10">
    <source>
        <dbReference type="ARBA" id="ARBA00023055"/>
    </source>
</evidence>
<reference evidence="22" key="1">
    <citation type="submission" date="2025-08" db="UniProtKB">
        <authorList>
            <consortium name="RefSeq"/>
        </authorList>
    </citation>
    <scope>IDENTIFICATION</scope>
</reference>
<dbReference type="PANTHER" id="PTHR43107">
    <property type="entry name" value="LONG-CHAIN FATTY ACID TRANSPORT PROTEIN"/>
    <property type="match status" value="1"/>
</dbReference>
<keyword evidence="4" id="KW-1003">Cell membrane</keyword>
<gene>
    <name evidence="22" type="primary">LOC105892542</name>
</gene>
<dbReference type="PANTHER" id="PTHR43107:SF4">
    <property type="entry name" value="LONG-CHAIN FATTY ACID TRANSPORT PROTEIN 2"/>
    <property type="match status" value="1"/>
</dbReference>
<dbReference type="GO" id="GO:0005789">
    <property type="term" value="C:endoplasmic reticulum membrane"/>
    <property type="evidence" value="ECO:0007669"/>
    <property type="project" value="TreeGrafter"/>
</dbReference>
<dbReference type="OrthoDB" id="288590at2759"/>
<keyword evidence="3" id="KW-0813">Transport</keyword>
<evidence type="ECO:0000256" key="4">
    <source>
        <dbReference type="ARBA" id="ARBA00022475"/>
    </source>
</evidence>
<dbReference type="Pfam" id="PF13193">
    <property type="entry name" value="AMP-binding_C"/>
    <property type="match status" value="1"/>
</dbReference>
<comment type="catalytic activity">
    <reaction evidence="15">
        <text>a very long-chain fatty acid + ATP + CoA = a very long-chain fatty acyl-CoA + AMP + diphosphate</text>
        <dbReference type="Rhea" id="RHEA:54536"/>
        <dbReference type="ChEBI" id="CHEBI:30616"/>
        <dbReference type="ChEBI" id="CHEBI:33019"/>
        <dbReference type="ChEBI" id="CHEBI:57287"/>
        <dbReference type="ChEBI" id="CHEBI:58950"/>
        <dbReference type="ChEBI" id="CHEBI:138261"/>
        <dbReference type="ChEBI" id="CHEBI:456215"/>
    </reaction>
    <physiologicalReaction direction="left-to-right" evidence="15">
        <dbReference type="Rhea" id="RHEA:54537"/>
    </physiologicalReaction>
</comment>
<dbReference type="PROSITE" id="PS00455">
    <property type="entry name" value="AMP_BINDING"/>
    <property type="match status" value="1"/>
</dbReference>
<dbReference type="GeneID" id="105892542"/>
<dbReference type="InterPro" id="IPR045851">
    <property type="entry name" value="AMP-bd_C_sf"/>
</dbReference>
<dbReference type="InterPro" id="IPR025110">
    <property type="entry name" value="AMP-bd_C"/>
</dbReference>
<dbReference type="GO" id="GO:0004467">
    <property type="term" value="F:long-chain fatty acid-CoA ligase activity"/>
    <property type="evidence" value="ECO:0007669"/>
    <property type="project" value="UniProtKB-EC"/>
</dbReference>
<dbReference type="Proteomes" id="UP000515152">
    <property type="component" value="Chromosome 3"/>
</dbReference>
<dbReference type="FunFam" id="3.30.300.30:FF:000002">
    <property type="entry name" value="Long-chain fatty acid transport protein 1"/>
    <property type="match status" value="1"/>
</dbReference>
<name>A0A6P3VL18_CLUHA</name>
<evidence type="ECO:0000259" key="20">
    <source>
        <dbReference type="Pfam" id="PF13193"/>
    </source>
</evidence>
<keyword evidence="6 18" id="KW-0812">Transmembrane</keyword>
<keyword evidence="10" id="KW-0445">Lipid transport</keyword>
<evidence type="ECO:0000256" key="17">
    <source>
        <dbReference type="ARBA" id="ARBA00048666"/>
    </source>
</evidence>
<keyword evidence="8" id="KW-0276">Fatty acid metabolism</keyword>
<evidence type="ECO:0000256" key="8">
    <source>
        <dbReference type="ARBA" id="ARBA00022832"/>
    </source>
</evidence>
<evidence type="ECO:0000259" key="19">
    <source>
        <dbReference type="Pfam" id="PF00501"/>
    </source>
</evidence>
<dbReference type="GO" id="GO:0044539">
    <property type="term" value="P:long-chain fatty acid import into cell"/>
    <property type="evidence" value="ECO:0007669"/>
    <property type="project" value="TreeGrafter"/>
</dbReference>
<protein>
    <recommendedName>
        <fullName evidence="14">long-chain-fatty-acid--CoA ligase</fullName>
        <ecNumber evidence="14">6.2.1.3</ecNumber>
    </recommendedName>
    <alternativeName>
        <fullName evidence="16">Long-chain-fatty-acid--CoA ligase</fullName>
    </alternativeName>
</protein>
<evidence type="ECO:0000256" key="16">
    <source>
        <dbReference type="ARBA" id="ARBA00041297"/>
    </source>
</evidence>
<evidence type="ECO:0000313" key="22">
    <source>
        <dbReference type="RefSeq" id="XP_012674277.1"/>
    </source>
</evidence>
<evidence type="ECO:0000256" key="6">
    <source>
        <dbReference type="ARBA" id="ARBA00022692"/>
    </source>
</evidence>
<evidence type="ECO:0000256" key="12">
    <source>
        <dbReference type="ARBA" id="ARBA00023136"/>
    </source>
</evidence>
<evidence type="ECO:0000256" key="7">
    <source>
        <dbReference type="ARBA" id="ARBA00022741"/>
    </source>
</evidence>
<dbReference type="KEGG" id="char:105892542"/>
<keyword evidence="21" id="KW-1185">Reference proteome</keyword>
<evidence type="ECO:0000256" key="14">
    <source>
        <dbReference type="ARBA" id="ARBA00026121"/>
    </source>
</evidence>
<evidence type="ECO:0000256" key="3">
    <source>
        <dbReference type="ARBA" id="ARBA00022448"/>
    </source>
</evidence>
<comment type="similarity">
    <text evidence="2">Belongs to the ATP-dependent AMP-binding enzyme family.</text>
</comment>
<dbReference type="Pfam" id="PF00501">
    <property type="entry name" value="AMP-binding"/>
    <property type="match status" value="1"/>
</dbReference>
<keyword evidence="12 18" id="KW-0472">Membrane</keyword>
<dbReference type="Gene3D" id="3.30.300.30">
    <property type="match status" value="1"/>
</dbReference>
<comment type="catalytic activity">
    <reaction evidence="17">
        <text>tetracosanoate + ATP + CoA = tetracosanoyl-CoA + AMP + diphosphate</text>
        <dbReference type="Rhea" id="RHEA:33639"/>
        <dbReference type="ChEBI" id="CHEBI:30616"/>
        <dbReference type="ChEBI" id="CHEBI:31014"/>
        <dbReference type="ChEBI" id="CHEBI:33019"/>
        <dbReference type="ChEBI" id="CHEBI:57287"/>
        <dbReference type="ChEBI" id="CHEBI:65052"/>
        <dbReference type="ChEBI" id="CHEBI:456215"/>
    </reaction>
    <physiologicalReaction direction="left-to-right" evidence="17">
        <dbReference type="Rhea" id="RHEA:33640"/>
    </physiologicalReaction>
</comment>
<dbReference type="AlphaFoldDB" id="A0A6P3VL18"/>
<evidence type="ECO:0000256" key="15">
    <source>
        <dbReference type="ARBA" id="ARBA00036527"/>
    </source>
</evidence>
<keyword evidence="7" id="KW-0547">Nucleotide-binding</keyword>
<dbReference type="RefSeq" id="XP_012674277.1">
    <property type="nucleotide sequence ID" value="XM_012818823.3"/>
</dbReference>
<evidence type="ECO:0000256" key="1">
    <source>
        <dbReference type="ARBA" id="ARBA00004651"/>
    </source>
</evidence>
<evidence type="ECO:0000256" key="2">
    <source>
        <dbReference type="ARBA" id="ARBA00006432"/>
    </source>
</evidence>
<dbReference type="Gene3D" id="3.40.50.12780">
    <property type="entry name" value="N-terminal domain of ligase-like"/>
    <property type="match status" value="1"/>
</dbReference>